<evidence type="ECO:0000256" key="1">
    <source>
        <dbReference type="ARBA" id="ARBA00009995"/>
    </source>
</evidence>
<evidence type="ECO:0000313" key="2">
    <source>
        <dbReference type="EMBL" id="CAI9763873.1"/>
    </source>
</evidence>
<proteinExistence type="inferred from homology"/>
<dbReference type="GO" id="GO:0080043">
    <property type="term" value="F:quercetin 3-O-glucosyltransferase activity"/>
    <property type="evidence" value="ECO:0007669"/>
    <property type="project" value="TreeGrafter"/>
</dbReference>
<dbReference type="Gene3D" id="3.40.50.2000">
    <property type="entry name" value="Glycogen Phosphorylase B"/>
    <property type="match status" value="2"/>
</dbReference>
<sequence>MVLMKLGISFKRMPSMPAISSANIVFKYPLVKKPQALVVLKIKLGCSQKGPSWLHVNLIFNTTSACGFLTYTQYAKLIEKGYVPLKDASYLTNGYLNTILADEIPGMEGIRLKDIPSFIRTMSLDEYMVKFALQETQRALRAFAIILNSFEDLEQDCIKTLSSILPPVYAIEPLHFLQKDVKGRSLEIIRSNLWKDDQHYLEWLLARFKRAYLLSMYVNFRSIIVMTPKQLIKFSWGLANNNRTFQWIIRSGLVSGDDAILPPKFFEATKERSLLANWSPQEKEPPFHWRILNSSG</sequence>
<reference evidence="2" key="1">
    <citation type="submission" date="2023-05" db="EMBL/GenBank/DDBJ databases">
        <authorList>
            <person name="Huff M."/>
        </authorList>
    </citation>
    <scope>NUCLEOTIDE SEQUENCE</scope>
</reference>
<dbReference type="GO" id="GO:0080044">
    <property type="term" value="F:quercetin 7-O-glucosyltransferase activity"/>
    <property type="evidence" value="ECO:0007669"/>
    <property type="project" value="TreeGrafter"/>
</dbReference>
<dbReference type="PANTHER" id="PTHR11926">
    <property type="entry name" value="GLUCOSYL/GLUCURONOSYL TRANSFERASES"/>
    <property type="match status" value="1"/>
</dbReference>
<dbReference type="EMBL" id="OU503041">
    <property type="protein sequence ID" value="CAI9763873.1"/>
    <property type="molecule type" value="Genomic_DNA"/>
</dbReference>
<dbReference type="SUPFAM" id="SSF53756">
    <property type="entry name" value="UDP-Glycosyltransferase/glycogen phosphorylase"/>
    <property type="match status" value="1"/>
</dbReference>
<organism evidence="2 3">
    <name type="scientific">Fraxinus pennsylvanica</name>
    <dbReference type="NCBI Taxonomy" id="56036"/>
    <lineage>
        <taxon>Eukaryota</taxon>
        <taxon>Viridiplantae</taxon>
        <taxon>Streptophyta</taxon>
        <taxon>Embryophyta</taxon>
        <taxon>Tracheophyta</taxon>
        <taxon>Spermatophyta</taxon>
        <taxon>Magnoliopsida</taxon>
        <taxon>eudicotyledons</taxon>
        <taxon>Gunneridae</taxon>
        <taxon>Pentapetalae</taxon>
        <taxon>asterids</taxon>
        <taxon>lamiids</taxon>
        <taxon>Lamiales</taxon>
        <taxon>Oleaceae</taxon>
        <taxon>Oleeae</taxon>
        <taxon>Fraxinus</taxon>
    </lineage>
</organism>
<dbReference type="Proteomes" id="UP000834106">
    <property type="component" value="Chromosome 6"/>
</dbReference>
<keyword evidence="3" id="KW-1185">Reference proteome</keyword>
<name>A0AAD2DTB5_9LAMI</name>
<protein>
    <submittedName>
        <fullName evidence="2">Uncharacterized protein</fullName>
    </submittedName>
</protein>
<dbReference type="AlphaFoldDB" id="A0AAD2DTB5"/>
<accession>A0AAD2DTB5</accession>
<dbReference type="PANTHER" id="PTHR11926:SF774">
    <property type="entry name" value="UDP-GLYCOSYLTRANSFERASE 85A1-RELATED"/>
    <property type="match status" value="1"/>
</dbReference>
<gene>
    <name evidence="2" type="ORF">FPE_LOCUS11303</name>
</gene>
<comment type="similarity">
    <text evidence="1">Belongs to the UDP-glycosyltransferase family.</text>
</comment>
<evidence type="ECO:0000313" key="3">
    <source>
        <dbReference type="Proteomes" id="UP000834106"/>
    </source>
</evidence>